<name>A0A923N157_9FLAO</name>
<protein>
    <submittedName>
        <fullName evidence="2">Uncharacterized protein</fullName>
    </submittedName>
</protein>
<evidence type="ECO:0000256" key="1">
    <source>
        <dbReference type="SAM" id="Phobius"/>
    </source>
</evidence>
<reference evidence="2 3" key="1">
    <citation type="submission" date="2020-08" db="EMBL/GenBank/DDBJ databases">
        <title>Description of novel Flavobacterium F-392 isolate.</title>
        <authorList>
            <person name="Saticioglu I.B."/>
            <person name="Duman M."/>
            <person name="Altun S."/>
        </authorList>
    </citation>
    <scope>NUCLEOTIDE SEQUENCE [LARGE SCALE GENOMIC DNA]</scope>
    <source>
        <strain evidence="2 3">F-392</strain>
    </source>
</reference>
<keyword evidence="1" id="KW-1133">Transmembrane helix</keyword>
<organism evidence="2 3">
    <name type="scientific">Flavobacterium muglaense</name>
    <dbReference type="NCBI Taxonomy" id="2764716"/>
    <lineage>
        <taxon>Bacteria</taxon>
        <taxon>Pseudomonadati</taxon>
        <taxon>Bacteroidota</taxon>
        <taxon>Flavobacteriia</taxon>
        <taxon>Flavobacteriales</taxon>
        <taxon>Flavobacteriaceae</taxon>
        <taxon>Flavobacterium</taxon>
    </lineage>
</organism>
<evidence type="ECO:0000313" key="3">
    <source>
        <dbReference type="Proteomes" id="UP000641454"/>
    </source>
</evidence>
<dbReference type="AlphaFoldDB" id="A0A923N157"/>
<gene>
    <name evidence="2" type="ORF">H8R25_11785</name>
</gene>
<dbReference type="Proteomes" id="UP000641454">
    <property type="component" value="Unassembled WGS sequence"/>
</dbReference>
<dbReference type="EMBL" id="JACRUL010000029">
    <property type="protein sequence ID" value="MBC5845117.1"/>
    <property type="molecule type" value="Genomic_DNA"/>
</dbReference>
<proteinExistence type="predicted"/>
<keyword evidence="1" id="KW-0472">Membrane</keyword>
<sequence>MSYLFQNHQVTELSLHLYYHPSINTAKANIIIFLILHFYIPVRTERRHLNKKPFAALSGEENTIATFKNNEDIHQSTA</sequence>
<keyword evidence="1" id="KW-0812">Transmembrane</keyword>
<feature type="transmembrane region" description="Helical" evidence="1">
    <location>
        <begin position="23"/>
        <end position="42"/>
    </location>
</feature>
<keyword evidence="3" id="KW-1185">Reference proteome</keyword>
<comment type="caution">
    <text evidence="2">The sequence shown here is derived from an EMBL/GenBank/DDBJ whole genome shotgun (WGS) entry which is preliminary data.</text>
</comment>
<accession>A0A923N157</accession>
<evidence type="ECO:0000313" key="2">
    <source>
        <dbReference type="EMBL" id="MBC5845117.1"/>
    </source>
</evidence>